<proteinExistence type="predicted"/>
<gene>
    <name evidence="1" type="ORF">rCG_44002</name>
</gene>
<protein>
    <submittedName>
        <fullName evidence="1">RCG44002, isoform CRA_b</fullName>
    </submittedName>
</protein>
<evidence type="ECO:0000313" key="2">
    <source>
        <dbReference type="Proteomes" id="UP000234681"/>
    </source>
</evidence>
<organism evidence="1 2">
    <name type="scientific">Rattus norvegicus</name>
    <name type="common">Rat</name>
    <dbReference type="NCBI Taxonomy" id="10116"/>
    <lineage>
        <taxon>Eukaryota</taxon>
        <taxon>Metazoa</taxon>
        <taxon>Chordata</taxon>
        <taxon>Craniata</taxon>
        <taxon>Vertebrata</taxon>
        <taxon>Euteleostomi</taxon>
        <taxon>Mammalia</taxon>
        <taxon>Eutheria</taxon>
        <taxon>Euarchontoglires</taxon>
        <taxon>Glires</taxon>
        <taxon>Rodentia</taxon>
        <taxon>Myomorpha</taxon>
        <taxon>Muroidea</taxon>
        <taxon>Muridae</taxon>
        <taxon>Murinae</taxon>
        <taxon>Rattus</taxon>
    </lineage>
</organism>
<evidence type="ECO:0000313" key="1">
    <source>
        <dbReference type="EMBL" id="EDL98225.1"/>
    </source>
</evidence>
<name>A6J773_RAT</name>
<reference evidence="2" key="1">
    <citation type="submission" date="2005-09" db="EMBL/GenBank/DDBJ databases">
        <authorList>
            <person name="Mural R.J."/>
            <person name="Li P.W."/>
            <person name="Adams M.D."/>
            <person name="Amanatides P.G."/>
            <person name="Baden-Tillson H."/>
            <person name="Barnstead M."/>
            <person name="Chin S.H."/>
            <person name="Dew I."/>
            <person name="Evans C.A."/>
            <person name="Ferriera S."/>
            <person name="Flanigan M."/>
            <person name="Fosler C."/>
            <person name="Glodek A."/>
            <person name="Gu Z."/>
            <person name="Holt R.A."/>
            <person name="Jennings D."/>
            <person name="Kraft C.L."/>
            <person name="Lu F."/>
            <person name="Nguyen T."/>
            <person name="Nusskern D.R."/>
            <person name="Pfannkoch C.M."/>
            <person name="Sitter C."/>
            <person name="Sutton G.G."/>
            <person name="Venter J.C."/>
            <person name="Wang Z."/>
            <person name="Woodage T."/>
            <person name="Zheng X.H."/>
            <person name="Zhong F."/>
        </authorList>
    </citation>
    <scope>NUCLEOTIDE SEQUENCE [LARGE SCALE GENOMIC DNA]</scope>
    <source>
        <strain>BN</strain>
        <strain evidence="2">Sprague-Dawley</strain>
    </source>
</reference>
<sequence>MMSRLSVLLHKGVKCWVSTLGAQSYTSCREVVKSLGDICDVGSFAQVCYEIMLRQHYR</sequence>
<dbReference type="AlphaFoldDB" id="A6J773"/>
<accession>A6J773</accession>
<dbReference type="Proteomes" id="UP000234681">
    <property type="component" value="Chromosome 17"/>
</dbReference>
<dbReference type="EMBL" id="CH473977">
    <property type="protein sequence ID" value="EDL98225.1"/>
    <property type="molecule type" value="Genomic_DNA"/>
</dbReference>